<keyword evidence="6" id="KW-1185">Reference proteome</keyword>
<dbReference type="Proteomes" id="UP000006238">
    <property type="component" value="Unassembled WGS sequence"/>
</dbReference>
<evidence type="ECO:0000313" key="6">
    <source>
        <dbReference type="Proteomes" id="UP000006238"/>
    </source>
</evidence>
<dbReference type="PANTHER" id="PTHR30411:SF1">
    <property type="entry name" value="CYTOPLASMIC PROTEIN"/>
    <property type="match status" value="1"/>
</dbReference>
<dbReference type="PROSITE" id="PS50110">
    <property type="entry name" value="RESPONSE_REGULATORY"/>
    <property type="match status" value="1"/>
</dbReference>
<evidence type="ECO:0000256" key="1">
    <source>
        <dbReference type="ARBA" id="ARBA00018672"/>
    </source>
</evidence>
<dbReference type="eggNOG" id="COG3279">
    <property type="taxonomic scope" value="Bacteria"/>
</dbReference>
<dbReference type="GO" id="GO:0016874">
    <property type="term" value="F:ligase activity"/>
    <property type="evidence" value="ECO:0007669"/>
    <property type="project" value="UniProtKB-KW"/>
</dbReference>
<dbReference type="Gene3D" id="3.40.50.2300">
    <property type="match status" value="1"/>
</dbReference>
<dbReference type="CDD" id="cd04333">
    <property type="entry name" value="ProX_deacylase"/>
    <property type="match status" value="1"/>
</dbReference>
<dbReference type="EMBL" id="ABWN01000035">
    <property type="protein sequence ID" value="EFF67784.1"/>
    <property type="molecule type" value="Genomic_DNA"/>
</dbReference>
<dbReference type="PANTHER" id="PTHR30411">
    <property type="entry name" value="CYTOPLASMIC PROTEIN"/>
    <property type="match status" value="1"/>
</dbReference>
<keyword evidence="5" id="KW-0436">Ligase</keyword>
<gene>
    <name evidence="5" type="ORF">BUTYVIB_02008</name>
</gene>
<dbReference type="Pfam" id="PF04073">
    <property type="entry name" value="tRNA_edit"/>
    <property type="match status" value="1"/>
</dbReference>
<feature type="domain" description="Response regulatory" evidence="4">
    <location>
        <begin position="3"/>
        <end position="113"/>
    </location>
</feature>
<keyword evidence="3" id="KW-0597">Phosphoprotein</keyword>
<evidence type="ECO:0000256" key="3">
    <source>
        <dbReference type="PROSITE-ProRule" id="PRU00169"/>
    </source>
</evidence>
<dbReference type="InterPro" id="IPR011006">
    <property type="entry name" value="CheY-like_superfamily"/>
</dbReference>
<dbReference type="Pfam" id="PF00072">
    <property type="entry name" value="Response_reg"/>
    <property type="match status" value="1"/>
</dbReference>
<evidence type="ECO:0000313" key="5">
    <source>
        <dbReference type="EMBL" id="EFF67784.1"/>
    </source>
</evidence>
<dbReference type="SMART" id="SM00448">
    <property type="entry name" value="REC"/>
    <property type="match status" value="1"/>
</dbReference>
<comment type="function">
    <text evidence="2">May play the central regulatory role in sporulation. It may be an element of the effector pathway responsible for the activation of sporulation genes in response to nutritional stress. Spo0A may act in concert with spo0H (a sigma factor) to control the expression of some genes that are critical to the sporulation process.</text>
</comment>
<comment type="caution">
    <text evidence="5">The sequence shown here is derived from an EMBL/GenBank/DDBJ whole genome shotgun (WGS) entry which is preliminary data.</text>
</comment>
<proteinExistence type="predicted"/>
<dbReference type="GO" id="GO:0002161">
    <property type="term" value="F:aminoacyl-tRNA deacylase activity"/>
    <property type="evidence" value="ECO:0007669"/>
    <property type="project" value="InterPro"/>
</dbReference>
<dbReference type="STRING" id="45851.BHV86_08320"/>
<name>D4S1N6_9FIRM</name>
<dbReference type="InterPro" id="IPR007214">
    <property type="entry name" value="YbaK/aa-tRNA-synth-assoc-dom"/>
</dbReference>
<reference evidence="5 6" key="1">
    <citation type="submission" date="2010-02" db="EMBL/GenBank/DDBJ databases">
        <authorList>
            <person name="Weinstock G."/>
            <person name="Sodergren E."/>
            <person name="Clifton S."/>
            <person name="Fulton L."/>
            <person name="Fulton B."/>
            <person name="Courtney L."/>
            <person name="Fronick C."/>
            <person name="Harrison M."/>
            <person name="Strong C."/>
            <person name="Farmer C."/>
            <person name="Delahaunty K."/>
            <person name="Markovic C."/>
            <person name="Hall O."/>
            <person name="Minx P."/>
            <person name="Tomlinson C."/>
            <person name="Mitreva M."/>
            <person name="Nelson J."/>
            <person name="Hou S."/>
            <person name="Wollam A."/>
            <person name="Pepin K.H."/>
            <person name="Johnson M."/>
            <person name="Bhonagiri V."/>
            <person name="Zhang X."/>
            <person name="Suruliraj S."/>
            <person name="Warren W."/>
            <person name="Chinwalla A."/>
            <person name="Mardis E.R."/>
            <person name="Wilson R.K."/>
        </authorList>
    </citation>
    <scope>NUCLEOTIDE SEQUENCE [LARGE SCALE GENOMIC DNA]</scope>
    <source>
        <strain evidence="5 6">DSM 2876</strain>
    </source>
</reference>
<dbReference type="AlphaFoldDB" id="D4S1N6"/>
<dbReference type="InterPro" id="IPR036754">
    <property type="entry name" value="YbaK/aa-tRNA-synt-asso_dom_sf"/>
</dbReference>
<feature type="modified residue" description="4-aspartylphosphate" evidence="3">
    <location>
        <position position="54"/>
    </location>
</feature>
<sequence>MINIGICDDDKRCRDILKQQIINTINEKEICFTEFSNADSMIKRKDDLDVVFLDMELPDMDGETAARQVEKEKVVIVSGYPEVFCGDWEEYASAYLEKPVNPRELKKITDRAAILKESKKMAIDKVKEYLKKYNMDDKVMEFDVSSATVSLAAEALHCEPGRIAKTMSFILKDGCIVVVTAGDAKIDNKKFKTVFSQKAKMVPAEDVEALTGHPVGGVCPFALKEGVKVYLDESLKRFETVYPACGSPNSAIELTIDELTEISGAENFVDVCKL</sequence>
<protein>
    <recommendedName>
        <fullName evidence="1">Stage 0 sporulation protein A homolog</fullName>
    </recommendedName>
</protein>
<dbReference type="HOGENOM" id="CLU_1014438_0_0_9"/>
<organism evidence="5 6">
    <name type="scientific">Eshraghiella crossota DSM 2876</name>
    <dbReference type="NCBI Taxonomy" id="511680"/>
    <lineage>
        <taxon>Bacteria</taxon>
        <taxon>Bacillati</taxon>
        <taxon>Bacillota</taxon>
        <taxon>Clostridia</taxon>
        <taxon>Lachnospirales</taxon>
        <taxon>Lachnospiraceae</taxon>
        <taxon>Eshraghiella</taxon>
    </lineage>
</organism>
<evidence type="ECO:0000259" key="4">
    <source>
        <dbReference type="PROSITE" id="PS50110"/>
    </source>
</evidence>
<dbReference type="eggNOG" id="COG2606">
    <property type="taxonomic scope" value="Bacteria"/>
</dbReference>
<dbReference type="InterPro" id="IPR001789">
    <property type="entry name" value="Sig_transdc_resp-reg_receiver"/>
</dbReference>
<dbReference type="SUPFAM" id="SSF52172">
    <property type="entry name" value="CheY-like"/>
    <property type="match status" value="1"/>
</dbReference>
<dbReference type="SUPFAM" id="SSF55826">
    <property type="entry name" value="YbaK/ProRS associated domain"/>
    <property type="match status" value="1"/>
</dbReference>
<evidence type="ECO:0000256" key="2">
    <source>
        <dbReference type="ARBA" id="ARBA00024867"/>
    </source>
</evidence>
<dbReference type="Gene3D" id="3.90.960.10">
    <property type="entry name" value="YbaK/aminoacyl-tRNA synthetase-associated domain"/>
    <property type="match status" value="1"/>
</dbReference>
<dbReference type="GO" id="GO:0000160">
    <property type="term" value="P:phosphorelay signal transduction system"/>
    <property type="evidence" value="ECO:0007669"/>
    <property type="project" value="InterPro"/>
</dbReference>
<accession>D4S1N6</accession>